<dbReference type="Proteomes" id="UP001055437">
    <property type="component" value="Chromosome"/>
</dbReference>
<dbReference type="Proteomes" id="UP000280586">
    <property type="component" value="Chromosome"/>
</dbReference>
<evidence type="ECO:0000313" key="4">
    <source>
        <dbReference type="EMBL" id="USR99833.1"/>
    </source>
</evidence>
<dbReference type="GO" id="GO:0016788">
    <property type="term" value="F:hydrolase activity, acting on ester bonds"/>
    <property type="evidence" value="ECO:0007669"/>
    <property type="project" value="InterPro"/>
</dbReference>
<dbReference type="KEGG" id="csep:CP523_01675"/>
<dbReference type="InterPro" id="IPR045747">
    <property type="entry name" value="CRISPR-assoc_prot_Cas6_N_sf"/>
</dbReference>
<dbReference type="PANTHER" id="PTHR36984:SF3">
    <property type="entry name" value="CRISPR-ASSOCIATED ENDORIBONUCLEASE CAS6"/>
    <property type="match status" value="1"/>
</dbReference>
<feature type="domain" description="CRISPR associated protein Cas6 C-terminal" evidence="2">
    <location>
        <begin position="118"/>
        <end position="243"/>
    </location>
</feature>
<evidence type="ECO:0000259" key="2">
    <source>
        <dbReference type="Pfam" id="PF01881"/>
    </source>
</evidence>
<keyword evidence="6" id="KW-1185">Reference proteome</keyword>
<sequence>MRILVEIITEKIPLNNNRYLTLSLIKNVLEKQSPELFKAMYEDDENYNYRTKPFTYSLKLNDFKIVGDEFELKGNSTISISTPDPVLGSILYNGFLLTKEYEYNKKYKLSIGRVTLLKEKKVISNEVLFKTLSPLVIKNRRGEFLKIDNENYEKELNYIANKVLESYRGFGLKESLIFQPILMKKRVAKEKIEKFTKETNKDIFYITGYEGVFKLTGNKEDLNLIYNLGLGVRRSSGFGMLQIV</sequence>
<dbReference type="EMBL" id="CP023671">
    <property type="protein sequence ID" value="AYE33259.1"/>
    <property type="molecule type" value="Genomic_DNA"/>
</dbReference>
<dbReference type="Gene3D" id="3.30.70.1890">
    <property type="match status" value="1"/>
</dbReference>
<dbReference type="OrthoDB" id="45555at2"/>
<dbReference type="CDD" id="cd21140">
    <property type="entry name" value="Cas6_I-like"/>
    <property type="match status" value="1"/>
</dbReference>
<name>A0A9N7JJ59_CLOSE</name>
<keyword evidence="1" id="KW-0051">Antiviral defense</keyword>
<dbReference type="GeneID" id="303559386"/>
<dbReference type="RefSeq" id="WP_066675700.1">
    <property type="nucleotide sequence ID" value="NZ_CABMIZ010000010.1"/>
</dbReference>
<dbReference type="Pfam" id="PF01881">
    <property type="entry name" value="Cas_Cas6_C"/>
    <property type="match status" value="1"/>
</dbReference>
<dbReference type="EMBL" id="CP099799">
    <property type="protein sequence ID" value="USR99833.1"/>
    <property type="molecule type" value="Genomic_DNA"/>
</dbReference>
<reference evidence="4" key="2">
    <citation type="submission" date="2022-06" db="EMBL/GenBank/DDBJ databases">
        <authorList>
            <person name="Holder M.E."/>
            <person name="Ajami N.J."/>
            <person name="Petrosino J.F."/>
        </authorList>
    </citation>
    <scope>NUCLEOTIDE SEQUENCE</scope>
    <source>
        <strain evidence="4">RMA 8861</strain>
    </source>
</reference>
<dbReference type="GO" id="GO:0051607">
    <property type="term" value="P:defense response to virus"/>
    <property type="evidence" value="ECO:0007669"/>
    <property type="project" value="UniProtKB-KW"/>
</dbReference>
<dbReference type="Gene3D" id="3.30.70.1900">
    <property type="match status" value="1"/>
</dbReference>
<dbReference type="PANTHER" id="PTHR36984">
    <property type="entry name" value="CRISPR-ASSOCIATED ENDORIBONUCLEASE CAS6 1"/>
    <property type="match status" value="1"/>
</dbReference>
<evidence type="ECO:0000313" key="5">
    <source>
        <dbReference type="Proteomes" id="UP000280586"/>
    </source>
</evidence>
<protein>
    <submittedName>
        <fullName evidence="3">CRISPR-associated endoribonuclease Cas6</fullName>
    </submittedName>
</protein>
<evidence type="ECO:0000313" key="6">
    <source>
        <dbReference type="Proteomes" id="UP001055437"/>
    </source>
</evidence>
<dbReference type="InterPro" id="IPR049435">
    <property type="entry name" value="Cas_Cas6_C"/>
</dbReference>
<dbReference type="InterPro" id="IPR010156">
    <property type="entry name" value="CRISPR-assoc_prot_Cas6"/>
</dbReference>
<evidence type="ECO:0000313" key="3">
    <source>
        <dbReference type="EMBL" id="AYE33259.1"/>
    </source>
</evidence>
<gene>
    <name evidence="3" type="primary">cas6</name>
    <name evidence="3" type="ORF">CP523_01675</name>
    <name evidence="4" type="ORF">NH397_09995</name>
</gene>
<proteinExistence type="predicted"/>
<accession>A0A9N7JJ59</accession>
<dbReference type="NCBIfam" id="TIGR01877">
    <property type="entry name" value="cas_cas6"/>
    <property type="match status" value="1"/>
</dbReference>
<organism evidence="3 5">
    <name type="scientific">Clostridium septicum</name>
    <dbReference type="NCBI Taxonomy" id="1504"/>
    <lineage>
        <taxon>Bacteria</taxon>
        <taxon>Bacillati</taxon>
        <taxon>Bacillota</taxon>
        <taxon>Clostridia</taxon>
        <taxon>Eubacteriales</taxon>
        <taxon>Clostridiaceae</taxon>
        <taxon>Clostridium</taxon>
    </lineage>
</organism>
<evidence type="ECO:0000256" key="1">
    <source>
        <dbReference type="ARBA" id="ARBA00023118"/>
    </source>
</evidence>
<dbReference type="AlphaFoldDB" id="A0A9N7JJ59"/>
<reference evidence="3 5" key="1">
    <citation type="submission" date="2017-09" db="EMBL/GenBank/DDBJ databases">
        <authorList>
            <person name="Thomas P."/>
            <person name="Seyboldt C."/>
        </authorList>
    </citation>
    <scope>NUCLEOTIDE SEQUENCE [LARGE SCALE GENOMIC DNA]</scope>
    <source>
        <strain evidence="3 5">DSM 7534</strain>
    </source>
</reference>